<dbReference type="AlphaFoldDB" id="A0AAD7JUI8"/>
<feature type="non-terminal residue" evidence="1">
    <location>
        <position position="1"/>
    </location>
</feature>
<name>A0AAD7JUI8_9AGAR</name>
<protein>
    <submittedName>
        <fullName evidence="1">Uncharacterized protein</fullName>
    </submittedName>
</protein>
<dbReference type="Proteomes" id="UP001215280">
    <property type="component" value="Unassembled WGS sequence"/>
</dbReference>
<gene>
    <name evidence="1" type="ORF">DFH07DRAFT_998278</name>
</gene>
<sequence length="222" mass="25201">IVDLPDCVADLEYLLRGLYDPIFFTQKALPFRVLAGLVRLSRKYEFNNLWNEVVGRLTCDNPTTIEEFDALPVPKHVPTRIEPYPGVLFEIDTLASEHSILSVLPCASRLSLSQLFGGIPPLATLSPTNRRVCITARSKILKAQYQVGNSMSWCDRKRDILRSYVLAAGMFALTLEESVDWQLCPTCAKHTNEPVIAGRTKMWEELPFFFDLPPWTELRSDL</sequence>
<evidence type="ECO:0000313" key="2">
    <source>
        <dbReference type="Proteomes" id="UP001215280"/>
    </source>
</evidence>
<proteinExistence type="predicted"/>
<keyword evidence="2" id="KW-1185">Reference proteome</keyword>
<accession>A0AAD7JUI8</accession>
<dbReference type="EMBL" id="JARJLG010000020">
    <property type="protein sequence ID" value="KAJ7772131.1"/>
    <property type="molecule type" value="Genomic_DNA"/>
</dbReference>
<organism evidence="1 2">
    <name type="scientific">Mycena maculata</name>
    <dbReference type="NCBI Taxonomy" id="230809"/>
    <lineage>
        <taxon>Eukaryota</taxon>
        <taxon>Fungi</taxon>
        <taxon>Dikarya</taxon>
        <taxon>Basidiomycota</taxon>
        <taxon>Agaricomycotina</taxon>
        <taxon>Agaricomycetes</taxon>
        <taxon>Agaricomycetidae</taxon>
        <taxon>Agaricales</taxon>
        <taxon>Marasmiineae</taxon>
        <taxon>Mycenaceae</taxon>
        <taxon>Mycena</taxon>
    </lineage>
</organism>
<reference evidence="1" key="1">
    <citation type="submission" date="2023-03" db="EMBL/GenBank/DDBJ databases">
        <title>Massive genome expansion in bonnet fungi (Mycena s.s.) driven by repeated elements and novel gene families across ecological guilds.</title>
        <authorList>
            <consortium name="Lawrence Berkeley National Laboratory"/>
            <person name="Harder C.B."/>
            <person name="Miyauchi S."/>
            <person name="Viragh M."/>
            <person name="Kuo A."/>
            <person name="Thoen E."/>
            <person name="Andreopoulos B."/>
            <person name="Lu D."/>
            <person name="Skrede I."/>
            <person name="Drula E."/>
            <person name="Henrissat B."/>
            <person name="Morin E."/>
            <person name="Kohler A."/>
            <person name="Barry K."/>
            <person name="LaButti K."/>
            <person name="Morin E."/>
            <person name="Salamov A."/>
            <person name="Lipzen A."/>
            <person name="Mereny Z."/>
            <person name="Hegedus B."/>
            <person name="Baldrian P."/>
            <person name="Stursova M."/>
            <person name="Weitz H."/>
            <person name="Taylor A."/>
            <person name="Grigoriev I.V."/>
            <person name="Nagy L.G."/>
            <person name="Martin F."/>
            <person name="Kauserud H."/>
        </authorList>
    </citation>
    <scope>NUCLEOTIDE SEQUENCE</scope>
    <source>
        <strain evidence="1">CBHHK188m</strain>
    </source>
</reference>
<comment type="caution">
    <text evidence="1">The sequence shown here is derived from an EMBL/GenBank/DDBJ whole genome shotgun (WGS) entry which is preliminary data.</text>
</comment>
<evidence type="ECO:0000313" key="1">
    <source>
        <dbReference type="EMBL" id="KAJ7772131.1"/>
    </source>
</evidence>